<dbReference type="EMBL" id="CP096566">
    <property type="protein sequence ID" value="UPU46431.1"/>
    <property type="molecule type" value="Genomic_DNA"/>
</dbReference>
<dbReference type="RefSeq" id="WP_064074496.1">
    <property type="nucleotide sequence ID" value="NZ_CP096566.1"/>
</dbReference>
<keyword evidence="2" id="KW-0614">Plasmid</keyword>
<dbReference type="Pfam" id="PF00733">
    <property type="entry name" value="Asn_synthase"/>
    <property type="match status" value="1"/>
</dbReference>
<dbReference type="InterPro" id="IPR014729">
    <property type="entry name" value="Rossmann-like_a/b/a_fold"/>
</dbReference>
<sequence length="324" mass="33938">MQFVADDHALNVDGSSLRTTTDPDIAAKAIAAETLDRIRVVLDSYPADPIVLLSGGVDSILVAATAVALGTAPRAITIVVDGEAVDRAPAIAAAEALGLRHEVVVLSSSDVVSLAKSAVAALGVNELWEVAAAIPILAASELIRRFSAASPAPAAVLTGSGADAIFAGGRVIQHPIESAAANQALDEVVRTETGTNFVRDRLVPDFYERLLGDDAQALIHVFQTERFWQLAEQLAPPALFGHVTGAAHDKLAVRLACERLLPETAQHLAWTRKSPIQRSSGLFDALADAARARAAQLPGATTYSNPLTEPMESVAVRLFLAALD</sequence>
<evidence type="ECO:0000313" key="2">
    <source>
        <dbReference type="EMBL" id="UPU46431.1"/>
    </source>
</evidence>
<dbReference type="GO" id="GO:0006529">
    <property type="term" value="P:asparagine biosynthetic process"/>
    <property type="evidence" value="ECO:0007669"/>
    <property type="project" value="InterPro"/>
</dbReference>
<dbReference type="Gene3D" id="3.40.50.620">
    <property type="entry name" value="HUPs"/>
    <property type="match status" value="1"/>
</dbReference>
<accession>A0AB38RMT4</accession>
<dbReference type="AlphaFoldDB" id="A0AB38RMT4"/>
<reference evidence="3" key="1">
    <citation type="journal article" date="2022" name="Environ. Microbiol.">
        <title>Functional analysis, diversity, and distribution of carbendazim hydrolases MheI and CbmA, responsible for the initial step in carbendazim degradation.</title>
        <authorList>
            <person name="Zhang M."/>
            <person name="Bai X."/>
            <person name="Li Q."/>
            <person name="Zhang L."/>
            <person name="Zhu Q."/>
            <person name="Gao S."/>
            <person name="Ke Z."/>
            <person name="Jiang M."/>
            <person name="Hu J."/>
            <person name="Qiu J."/>
            <person name="Hong Q."/>
        </authorList>
    </citation>
    <scope>NUCLEOTIDE SEQUENCE [LARGE SCALE GENOMIC DNA]</scope>
    <source>
        <strain evidence="3">djl-6</strain>
    </source>
</reference>
<evidence type="ECO:0000259" key="1">
    <source>
        <dbReference type="Pfam" id="PF00733"/>
    </source>
</evidence>
<dbReference type="InterPro" id="IPR001962">
    <property type="entry name" value="Asn_synthase"/>
</dbReference>
<evidence type="ECO:0000313" key="3">
    <source>
        <dbReference type="Proteomes" id="UP000831484"/>
    </source>
</evidence>
<organism evidence="2 3">
    <name type="scientific">Rhodococcus qingshengii JCM 15477</name>
    <dbReference type="NCBI Taxonomy" id="1303681"/>
    <lineage>
        <taxon>Bacteria</taxon>
        <taxon>Bacillati</taxon>
        <taxon>Actinomycetota</taxon>
        <taxon>Actinomycetes</taxon>
        <taxon>Mycobacteriales</taxon>
        <taxon>Nocardiaceae</taxon>
        <taxon>Rhodococcus</taxon>
        <taxon>Rhodococcus erythropolis group</taxon>
    </lineage>
</organism>
<geneLocation type="plasmid" evidence="2 3">
    <name>pdjl-6-3</name>
</geneLocation>
<gene>
    <name evidence="2" type="ORF">M0639_30780</name>
</gene>
<dbReference type="SUPFAM" id="SSF52402">
    <property type="entry name" value="Adenine nucleotide alpha hydrolases-like"/>
    <property type="match status" value="1"/>
</dbReference>
<dbReference type="GO" id="GO:0004066">
    <property type="term" value="F:asparagine synthase (glutamine-hydrolyzing) activity"/>
    <property type="evidence" value="ECO:0007669"/>
    <property type="project" value="InterPro"/>
</dbReference>
<name>A0AB38RMT4_RHOSG</name>
<protein>
    <submittedName>
        <fullName evidence="2">Asparagine synthase-related protein</fullName>
    </submittedName>
</protein>
<dbReference type="Proteomes" id="UP000831484">
    <property type="component" value="Plasmid pdjl-6-3"/>
</dbReference>
<keyword evidence="3" id="KW-1185">Reference proteome</keyword>
<feature type="domain" description="Asparagine synthetase" evidence="1">
    <location>
        <begin position="51"/>
        <end position="212"/>
    </location>
</feature>
<proteinExistence type="predicted"/>